<evidence type="ECO:0000256" key="1">
    <source>
        <dbReference type="SAM" id="MobiDB-lite"/>
    </source>
</evidence>
<name>W6Q4N3_PENRF</name>
<sequence>MESNPLWKMVPESKEQRLASEDVPELSSPSKSWRYREKSDTAAKESSRGCLCMDTCTNEGSQRPWDKNKNRLSMKIKDYVSKLGGGSFLYRVSTWAALAAMMAFFTPVIHSRHLDNELGPGIYTSNSLEWVLNWVPSIVPCWSSKTLVSAIWMSRGPLFPSGSRSS</sequence>
<gene>
    <name evidence="2" type="ORF">PROQFM164_S01g002956</name>
</gene>
<evidence type="ECO:0000313" key="2">
    <source>
        <dbReference type="EMBL" id="CDM29144.1"/>
    </source>
</evidence>
<feature type="compositionally biased region" description="Basic and acidic residues" evidence="1">
    <location>
        <begin position="11"/>
        <end position="20"/>
    </location>
</feature>
<dbReference type="STRING" id="1365484.W6Q4N3"/>
<evidence type="ECO:0000313" key="3">
    <source>
        <dbReference type="Proteomes" id="UP000030686"/>
    </source>
</evidence>
<organism evidence="2 3">
    <name type="scientific">Penicillium roqueforti (strain FM164)</name>
    <dbReference type="NCBI Taxonomy" id="1365484"/>
    <lineage>
        <taxon>Eukaryota</taxon>
        <taxon>Fungi</taxon>
        <taxon>Dikarya</taxon>
        <taxon>Ascomycota</taxon>
        <taxon>Pezizomycotina</taxon>
        <taxon>Eurotiomycetes</taxon>
        <taxon>Eurotiomycetidae</taxon>
        <taxon>Eurotiales</taxon>
        <taxon>Aspergillaceae</taxon>
        <taxon>Penicillium</taxon>
    </lineage>
</organism>
<feature type="region of interest" description="Disordered" evidence="1">
    <location>
        <begin position="1"/>
        <end position="41"/>
    </location>
</feature>
<dbReference type="EMBL" id="HG792015">
    <property type="protein sequence ID" value="CDM29144.1"/>
    <property type="molecule type" value="Genomic_DNA"/>
</dbReference>
<reference evidence="2" key="1">
    <citation type="journal article" date="2014" name="Nat. Commun.">
        <title>Multiple recent horizontal transfers of a large genomic region in cheese making fungi.</title>
        <authorList>
            <person name="Cheeseman K."/>
            <person name="Ropars J."/>
            <person name="Renault P."/>
            <person name="Dupont J."/>
            <person name="Gouzy J."/>
            <person name="Branca A."/>
            <person name="Abraham A.L."/>
            <person name="Ceppi M."/>
            <person name="Conseiller E."/>
            <person name="Debuchy R."/>
            <person name="Malagnac F."/>
            <person name="Goarin A."/>
            <person name="Silar P."/>
            <person name="Lacoste S."/>
            <person name="Sallet E."/>
            <person name="Bensimon A."/>
            <person name="Giraud T."/>
            <person name="Brygoo Y."/>
        </authorList>
    </citation>
    <scope>NUCLEOTIDE SEQUENCE [LARGE SCALE GENOMIC DNA]</scope>
    <source>
        <strain evidence="2">FM164</strain>
    </source>
</reference>
<protein>
    <submittedName>
        <fullName evidence="2">Genomic scaffold, ProqFM164S01</fullName>
    </submittedName>
</protein>
<accession>W6Q4N3</accession>
<dbReference type="OrthoDB" id="2440450at2759"/>
<keyword evidence="3" id="KW-1185">Reference proteome</keyword>
<proteinExistence type="predicted"/>
<dbReference type="Proteomes" id="UP000030686">
    <property type="component" value="Unassembled WGS sequence"/>
</dbReference>
<dbReference type="AlphaFoldDB" id="W6Q4N3"/>